<evidence type="ECO:0000313" key="3">
    <source>
        <dbReference type="EMBL" id="KAK1393748.1"/>
    </source>
</evidence>
<accession>A0AAD8IZC3</accession>
<dbReference type="PANTHER" id="PTHR31973">
    <property type="entry name" value="POLYPROTEIN, PUTATIVE-RELATED"/>
    <property type="match status" value="1"/>
</dbReference>
<keyword evidence="4" id="KW-1185">Reference proteome</keyword>
<gene>
    <name evidence="3" type="ORF">POM88_012804</name>
</gene>
<dbReference type="EMBL" id="JAUIZM010000003">
    <property type="protein sequence ID" value="KAK1393748.1"/>
    <property type="molecule type" value="Genomic_DNA"/>
</dbReference>
<organism evidence="3 4">
    <name type="scientific">Heracleum sosnowskyi</name>
    <dbReference type="NCBI Taxonomy" id="360622"/>
    <lineage>
        <taxon>Eukaryota</taxon>
        <taxon>Viridiplantae</taxon>
        <taxon>Streptophyta</taxon>
        <taxon>Embryophyta</taxon>
        <taxon>Tracheophyta</taxon>
        <taxon>Spermatophyta</taxon>
        <taxon>Magnoliopsida</taxon>
        <taxon>eudicotyledons</taxon>
        <taxon>Gunneridae</taxon>
        <taxon>Pentapetalae</taxon>
        <taxon>asterids</taxon>
        <taxon>campanulids</taxon>
        <taxon>Apiales</taxon>
        <taxon>Apiaceae</taxon>
        <taxon>Apioideae</taxon>
        <taxon>apioid superclade</taxon>
        <taxon>Tordylieae</taxon>
        <taxon>Tordyliinae</taxon>
        <taxon>Heracleum</taxon>
    </lineage>
</organism>
<dbReference type="Proteomes" id="UP001237642">
    <property type="component" value="Unassembled WGS sequence"/>
</dbReference>
<dbReference type="InterPro" id="IPR004332">
    <property type="entry name" value="Transposase_MuDR"/>
</dbReference>
<reference evidence="3" key="1">
    <citation type="submission" date="2023-02" db="EMBL/GenBank/DDBJ databases">
        <title>Genome of toxic invasive species Heracleum sosnowskyi carries increased number of genes despite the absence of recent whole-genome duplications.</title>
        <authorList>
            <person name="Schelkunov M."/>
            <person name="Shtratnikova V."/>
            <person name="Makarenko M."/>
            <person name="Klepikova A."/>
            <person name="Omelchenko D."/>
            <person name="Novikova G."/>
            <person name="Obukhova E."/>
            <person name="Bogdanov V."/>
            <person name="Penin A."/>
            <person name="Logacheva M."/>
        </authorList>
    </citation>
    <scope>NUCLEOTIDE SEQUENCE</scope>
    <source>
        <strain evidence="3">Hsosn_3</strain>
        <tissue evidence="3">Leaf</tissue>
    </source>
</reference>
<feature type="domain" description="Transposase MuDR plant" evidence="2">
    <location>
        <begin position="286"/>
        <end position="346"/>
    </location>
</feature>
<feature type="region of interest" description="Disordered" evidence="1">
    <location>
        <begin position="232"/>
        <end position="256"/>
    </location>
</feature>
<comment type="caution">
    <text evidence="3">The sequence shown here is derived from an EMBL/GenBank/DDBJ whole genome shotgun (WGS) entry which is preliminary data.</text>
</comment>
<sequence>MPAHDMSASTSNRSLRVVLYYVGAFVVSPHTGIKKFEAKKKLVKNNVEIKKLSVQEIRDMFSDVIGPLQWLYYFRNGVTPNNGYKLLERDDQVPELVYLAKRLGGGSVIRLHLYTEKLEDWGDPEPEDEVNAWKETERRVLGHNVEFGQDWGNNESEMGENEEDRAEYQSESGGDEDYDLGMVVIQDDDPEHDIGDGCDSDLSDCRRIREEVRRKQEALNIEMSQEIREALQKFKDRESDDDDTNDGLYSSEDDDTNDGIAYVEPKAKKKKVRVNEVFKMCTATKDIKWVPGLIFGDKNQVKAAVKSYSIDTGRPLRYNLNDLLRIQIVCAKGCPFKMWLSYLNEKDCWQDGFGFTLISDQQKGLEKAVRELLPLVEHRFCARHLSSNLTKKHPSEAVKISLWSASTTTHPEAFKSAMRDLERHSKGATAKMNSLEPKLWYMPLIDMLTEIHDLIMESLHKKRDCMKSIDCVVLPKIKKELDLAIRDSNDCRVLWDGRQNFQVKWRGIGYYVNLEEKTCSCRGEPFWEDAVGDTILPPPFVKQSMLSKPQEIKATNCRQL</sequence>
<dbReference type="PANTHER" id="PTHR31973:SF187">
    <property type="entry name" value="MUTATOR TRANSPOSASE MUDRA PROTEIN"/>
    <property type="match status" value="1"/>
</dbReference>
<evidence type="ECO:0000256" key="1">
    <source>
        <dbReference type="SAM" id="MobiDB-lite"/>
    </source>
</evidence>
<protein>
    <recommendedName>
        <fullName evidence="2">Transposase MuDR plant domain-containing protein</fullName>
    </recommendedName>
</protein>
<proteinExistence type="predicted"/>
<dbReference type="AlphaFoldDB" id="A0AAD8IZC3"/>
<feature type="region of interest" description="Disordered" evidence="1">
    <location>
        <begin position="147"/>
        <end position="177"/>
    </location>
</feature>
<evidence type="ECO:0000313" key="4">
    <source>
        <dbReference type="Proteomes" id="UP001237642"/>
    </source>
</evidence>
<feature type="compositionally biased region" description="Acidic residues" evidence="1">
    <location>
        <begin position="239"/>
        <end position="256"/>
    </location>
</feature>
<evidence type="ECO:0000259" key="2">
    <source>
        <dbReference type="Pfam" id="PF03108"/>
    </source>
</evidence>
<name>A0AAD8IZC3_9APIA</name>
<reference evidence="3" key="2">
    <citation type="submission" date="2023-05" db="EMBL/GenBank/DDBJ databases">
        <authorList>
            <person name="Schelkunov M.I."/>
        </authorList>
    </citation>
    <scope>NUCLEOTIDE SEQUENCE</scope>
    <source>
        <strain evidence="3">Hsosn_3</strain>
        <tissue evidence="3">Leaf</tissue>
    </source>
</reference>
<dbReference type="Pfam" id="PF03108">
    <property type="entry name" value="DBD_Tnp_Mut"/>
    <property type="match status" value="1"/>
</dbReference>